<evidence type="ECO:0000313" key="5">
    <source>
        <dbReference type="Proteomes" id="UP000265864"/>
    </source>
</evidence>
<dbReference type="Proteomes" id="UP000031883">
    <property type="component" value="Chromosome"/>
</dbReference>
<feature type="domain" description="Cupin fold metalloprotein WbuC cupin" evidence="1">
    <location>
        <begin position="10"/>
        <end position="85"/>
    </location>
</feature>
<evidence type="ECO:0000313" key="2">
    <source>
        <dbReference type="EMBL" id="AJJ37406.1"/>
    </source>
</evidence>
<evidence type="ECO:0000313" key="4">
    <source>
        <dbReference type="Proteomes" id="UP000031883"/>
    </source>
</evidence>
<gene>
    <name evidence="2" type="ORF">CH54_3600</name>
    <name evidence="3" type="ORF">DXZ79_15205</name>
</gene>
<dbReference type="InterPro" id="IPR046058">
    <property type="entry name" value="WbuC_cupin"/>
</dbReference>
<dbReference type="Gene3D" id="2.60.120.10">
    <property type="entry name" value="Jelly Rolls"/>
    <property type="match status" value="1"/>
</dbReference>
<dbReference type="CDD" id="cd07005">
    <property type="entry name" value="cupin_WbuC-like"/>
    <property type="match status" value="1"/>
</dbReference>
<dbReference type="Pfam" id="PF19480">
    <property type="entry name" value="DUF6016"/>
    <property type="match status" value="1"/>
</dbReference>
<dbReference type="InterPro" id="IPR014710">
    <property type="entry name" value="RmlC-like_jellyroll"/>
</dbReference>
<sequence>MFLFDEKFKIDLYSKAATSPRRRDHFNIHNDYQDPVQRIAIALLHGTYIPPHKHTQSHQWEFFHVVEGEVKLILFSEQGTVTEIYLLGDKHKVFAVQLPPNIFHTLVCISSKAFIFEWKQGPFVLDTAKEMPHWSMPENDINISSKVQHLEKVIIGDNFTDNI</sequence>
<name>A0A386HHP8_9GAMM</name>
<reference evidence="2 4" key="1">
    <citation type="journal article" date="2015" name="Genome Announc.">
        <title>Thirty-Two Complete Genome Assemblies of Nine Yersinia Species, Including Y. pestis, Y. pseudotuberculosis, and Y. enterocolitica.</title>
        <authorList>
            <person name="Johnson S.L."/>
            <person name="Daligault H.E."/>
            <person name="Davenport K.W."/>
            <person name="Jaissle J."/>
            <person name="Frey K.G."/>
            <person name="Ladner J.T."/>
            <person name="Broomall S.M."/>
            <person name="Bishop-Lilly K.A."/>
            <person name="Bruce D.C."/>
            <person name="Coyne S.R."/>
            <person name="Gibbons H.S."/>
            <person name="Lo C.C."/>
            <person name="Munk A.C."/>
            <person name="Rosenzweig C.N."/>
            <person name="Koroleva G.I."/>
            <person name="Palacios G.F."/>
            <person name="Redden C.L."/>
            <person name="Xu Y."/>
            <person name="Minogue T.D."/>
            <person name="Chain P.S."/>
        </authorList>
    </citation>
    <scope>NUCLEOTIDE SEQUENCE [LARGE SCALE GENOMIC DNA]</scope>
    <source>
        <strain evidence="2 4">Y231</strain>
    </source>
</reference>
<dbReference type="InterPro" id="IPR011051">
    <property type="entry name" value="RmlC_Cupin_sf"/>
</dbReference>
<proteinExistence type="predicted"/>
<dbReference type="EMBL" id="CP009997">
    <property type="protein sequence ID" value="AJJ37406.1"/>
    <property type="molecule type" value="Genomic_DNA"/>
</dbReference>
<accession>A0A386HHP8</accession>
<protein>
    <submittedName>
        <fullName evidence="2">Cupin fold metallo, WbuC family protein</fullName>
    </submittedName>
    <submittedName>
        <fullName evidence="3">Cupin fold metalloprotein, WbuC family</fullName>
    </submittedName>
</protein>
<evidence type="ECO:0000259" key="1">
    <source>
        <dbReference type="Pfam" id="PF19480"/>
    </source>
</evidence>
<keyword evidence="4" id="KW-1185">Reference proteome</keyword>
<dbReference type="NCBIfam" id="TIGR04366">
    <property type="entry name" value="cupin_WbuC"/>
    <property type="match status" value="1"/>
</dbReference>
<evidence type="ECO:0000313" key="3">
    <source>
        <dbReference type="EMBL" id="AYD44924.1"/>
    </source>
</evidence>
<dbReference type="AlphaFoldDB" id="A0A386HHP8"/>
<dbReference type="RefSeq" id="WP_050291399.1">
    <property type="nucleotide sequence ID" value="NZ_CABHXT010000130.1"/>
</dbReference>
<dbReference type="EMBL" id="CP032482">
    <property type="protein sequence ID" value="AYD44924.1"/>
    <property type="molecule type" value="Genomic_DNA"/>
</dbReference>
<organism evidence="3 5">
    <name type="scientific">Yersinia rochesterensis</name>
    <dbReference type="NCBI Taxonomy" id="1604335"/>
    <lineage>
        <taxon>Bacteria</taxon>
        <taxon>Pseudomonadati</taxon>
        <taxon>Pseudomonadota</taxon>
        <taxon>Gammaproteobacteria</taxon>
        <taxon>Enterobacterales</taxon>
        <taxon>Yersiniaceae</taxon>
        <taxon>Yersinia</taxon>
    </lineage>
</organism>
<dbReference type="GeneID" id="82552092"/>
<reference evidence="3 5" key="2">
    <citation type="submission" date="2018-09" db="EMBL/GenBank/DDBJ databases">
        <title>Yersinia kristensenii subsp. rochesterensis subsp. nov., Isolated from Human Feces.</title>
        <authorList>
            <person name="Cunningham S.A."/>
            <person name="Jeraldo P."/>
            <person name="Patel R."/>
        </authorList>
    </citation>
    <scope>NUCLEOTIDE SEQUENCE [LARGE SCALE GENOMIC DNA]</scope>
    <source>
        <strain evidence="3 5">ATCC BAA-2637</strain>
    </source>
</reference>
<dbReference type="InterPro" id="IPR027565">
    <property type="entry name" value="Cupin_WbuC"/>
</dbReference>
<dbReference type="SUPFAM" id="SSF51182">
    <property type="entry name" value="RmlC-like cupins"/>
    <property type="match status" value="1"/>
</dbReference>
<dbReference type="Proteomes" id="UP000265864">
    <property type="component" value="Chromosome"/>
</dbReference>